<gene>
    <name evidence="5" type="ORF">H8699_00595</name>
</gene>
<dbReference type="InterPro" id="IPR050807">
    <property type="entry name" value="TransReg_Diox_bact_type"/>
</dbReference>
<keyword evidence="2" id="KW-0238">DNA-binding</keyword>
<dbReference type="PANTHER" id="PTHR46797">
    <property type="entry name" value="HTH-TYPE TRANSCRIPTIONAL REGULATOR"/>
    <property type="match status" value="1"/>
</dbReference>
<dbReference type="PANTHER" id="PTHR46797:SF23">
    <property type="entry name" value="HTH-TYPE TRANSCRIPTIONAL REGULATOR SUTR"/>
    <property type="match status" value="1"/>
</dbReference>
<dbReference type="PROSITE" id="PS50943">
    <property type="entry name" value="HTH_CROC1"/>
    <property type="match status" value="1"/>
</dbReference>
<name>A0A926CWG4_9FIRM</name>
<reference evidence="5" key="1">
    <citation type="submission" date="2020-08" db="EMBL/GenBank/DDBJ databases">
        <title>Genome public.</title>
        <authorList>
            <person name="Liu C."/>
            <person name="Sun Q."/>
        </authorList>
    </citation>
    <scope>NUCLEOTIDE SEQUENCE</scope>
    <source>
        <strain evidence="5">NSJ-44</strain>
    </source>
</reference>
<protein>
    <submittedName>
        <fullName evidence="5">Helix-turn-helix transcriptional regulator</fullName>
    </submittedName>
</protein>
<keyword evidence="6" id="KW-1185">Reference proteome</keyword>
<keyword evidence="3" id="KW-0804">Transcription</keyword>
<comment type="caution">
    <text evidence="5">The sequence shown here is derived from an EMBL/GenBank/DDBJ whole genome shotgun (WGS) entry which is preliminary data.</text>
</comment>
<dbReference type="Gene3D" id="1.10.260.40">
    <property type="entry name" value="lambda repressor-like DNA-binding domains"/>
    <property type="match status" value="1"/>
</dbReference>
<sequence>METNETLAANVKKYRQRCDLSQEEFANTIGLSPSHLREIEHARGNPTLDTLDRIAKGLEVTPEALLFSGLGEMPEDKQALICFLTSEINHFLKIPVSKRLFIVRLFEYLLVALSYNGEE</sequence>
<organism evidence="5 6">
    <name type="scientific">Luoshenia tenuis</name>
    <dbReference type="NCBI Taxonomy" id="2763654"/>
    <lineage>
        <taxon>Bacteria</taxon>
        <taxon>Bacillati</taxon>
        <taxon>Bacillota</taxon>
        <taxon>Clostridia</taxon>
        <taxon>Christensenellales</taxon>
        <taxon>Christensenellaceae</taxon>
        <taxon>Luoshenia</taxon>
    </lineage>
</organism>
<dbReference type="Pfam" id="PF01381">
    <property type="entry name" value="HTH_3"/>
    <property type="match status" value="1"/>
</dbReference>
<evidence type="ECO:0000256" key="3">
    <source>
        <dbReference type="ARBA" id="ARBA00023163"/>
    </source>
</evidence>
<dbReference type="CDD" id="cd00093">
    <property type="entry name" value="HTH_XRE"/>
    <property type="match status" value="1"/>
</dbReference>
<dbReference type="InterPro" id="IPR001387">
    <property type="entry name" value="Cro/C1-type_HTH"/>
</dbReference>
<evidence type="ECO:0000313" key="6">
    <source>
        <dbReference type="Proteomes" id="UP000654279"/>
    </source>
</evidence>
<keyword evidence="1" id="KW-0805">Transcription regulation</keyword>
<accession>A0A926CWG4</accession>
<dbReference type="AlphaFoldDB" id="A0A926CWG4"/>
<evidence type="ECO:0000256" key="2">
    <source>
        <dbReference type="ARBA" id="ARBA00023125"/>
    </source>
</evidence>
<dbReference type="SUPFAM" id="SSF47413">
    <property type="entry name" value="lambda repressor-like DNA-binding domains"/>
    <property type="match status" value="1"/>
</dbReference>
<dbReference type="Proteomes" id="UP000654279">
    <property type="component" value="Unassembled WGS sequence"/>
</dbReference>
<dbReference type="SMART" id="SM00530">
    <property type="entry name" value="HTH_XRE"/>
    <property type="match status" value="1"/>
</dbReference>
<evidence type="ECO:0000313" key="5">
    <source>
        <dbReference type="EMBL" id="MBC8527935.1"/>
    </source>
</evidence>
<evidence type="ECO:0000256" key="1">
    <source>
        <dbReference type="ARBA" id="ARBA00023015"/>
    </source>
</evidence>
<dbReference type="GO" id="GO:0003700">
    <property type="term" value="F:DNA-binding transcription factor activity"/>
    <property type="evidence" value="ECO:0007669"/>
    <property type="project" value="TreeGrafter"/>
</dbReference>
<dbReference type="GO" id="GO:0005829">
    <property type="term" value="C:cytosol"/>
    <property type="evidence" value="ECO:0007669"/>
    <property type="project" value="TreeGrafter"/>
</dbReference>
<dbReference type="InterPro" id="IPR010982">
    <property type="entry name" value="Lambda_DNA-bd_dom_sf"/>
</dbReference>
<dbReference type="RefSeq" id="WP_138295519.1">
    <property type="nucleotide sequence ID" value="NZ_JACRSO010000001.1"/>
</dbReference>
<dbReference type="GO" id="GO:0003677">
    <property type="term" value="F:DNA binding"/>
    <property type="evidence" value="ECO:0007669"/>
    <property type="project" value="UniProtKB-KW"/>
</dbReference>
<feature type="domain" description="HTH cro/C1-type" evidence="4">
    <location>
        <begin position="11"/>
        <end position="65"/>
    </location>
</feature>
<proteinExistence type="predicted"/>
<evidence type="ECO:0000259" key="4">
    <source>
        <dbReference type="PROSITE" id="PS50943"/>
    </source>
</evidence>
<dbReference type="EMBL" id="JACRSO010000001">
    <property type="protein sequence ID" value="MBC8527935.1"/>
    <property type="molecule type" value="Genomic_DNA"/>
</dbReference>